<keyword evidence="5 10" id="KW-0067">ATP-binding</keyword>
<evidence type="ECO:0000313" key="10">
    <source>
        <dbReference type="EMBL" id="PIU03904.1"/>
    </source>
</evidence>
<evidence type="ECO:0000256" key="4">
    <source>
        <dbReference type="ARBA" id="ARBA00022741"/>
    </source>
</evidence>
<dbReference type="PROSITE" id="PS50893">
    <property type="entry name" value="ABC_TRANSPORTER_2"/>
    <property type="match status" value="1"/>
</dbReference>
<keyword evidence="2" id="KW-0813">Transport</keyword>
<dbReference type="Proteomes" id="UP000228996">
    <property type="component" value="Unassembled WGS sequence"/>
</dbReference>
<evidence type="ECO:0000313" key="11">
    <source>
        <dbReference type="Proteomes" id="UP000228996"/>
    </source>
</evidence>
<dbReference type="NCBIfam" id="TIGR01188">
    <property type="entry name" value="drrA"/>
    <property type="match status" value="1"/>
</dbReference>
<dbReference type="Pfam" id="PF00005">
    <property type="entry name" value="ABC_tran"/>
    <property type="match status" value="1"/>
</dbReference>
<dbReference type="AlphaFoldDB" id="A0A2M6XE16"/>
<dbReference type="InterPro" id="IPR017871">
    <property type="entry name" value="ABC_transporter-like_CS"/>
</dbReference>
<evidence type="ECO:0000256" key="6">
    <source>
        <dbReference type="ARBA" id="ARBA00022967"/>
    </source>
</evidence>
<evidence type="ECO:0000256" key="8">
    <source>
        <dbReference type="ARBA" id="ARBA00049985"/>
    </source>
</evidence>
<dbReference type="SUPFAM" id="SSF52540">
    <property type="entry name" value="P-loop containing nucleoside triphosphate hydrolases"/>
    <property type="match status" value="1"/>
</dbReference>
<comment type="similarity">
    <text evidence="8">Belongs to the ABC transporter superfamily. Drug exporter-1 (DrugE1) (TC 3.A.1.105) family.</text>
</comment>
<dbReference type="SMART" id="SM00382">
    <property type="entry name" value="AAA"/>
    <property type="match status" value="1"/>
</dbReference>
<evidence type="ECO:0000259" key="9">
    <source>
        <dbReference type="PROSITE" id="PS50893"/>
    </source>
</evidence>
<dbReference type="GO" id="GO:0005524">
    <property type="term" value="F:ATP binding"/>
    <property type="evidence" value="ECO:0007669"/>
    <property type="project" value="UniProtKB-KW"/>
</dbReference>
<dbReference type="GO" id="GO:1900753">
    <property type="term" value="P:doxorubicin transport"/>
    <property type="evidence" value="ECO:0007669"/>
    <property type="project" value="InterPro"/>
</dbReference>
<evidence type="ECO:0000256" key="5">
    <source>
        <dbReference type="ARBA" id="ARBA00022840"/>
    </source>
</evidence>
<dbReference type="InterPro" id="IPR003439">
    <property type="entry name" value="ABC_transporter-like_ATP-bd"/>
</dbReference>
<gene>
    <name evidence="10" type="ORF">COT44_00805</name>
</gene>
<dbReference type="Gene3D" id="3.40.50.300">
    <property type="entry name" value="P-loop containing nucleotide triphosphate hydrolases"/>
    <property type="match status" value="1"/>
</dbReference>
<evidence type="ECO:0000256" key="2">
    <source>
        <dbReference type="ARBA" id="ARBA00022448"/>
    </source>
</evidence>
<keyword evidence="6" id="KW-1278">Translocase</keyword>
<keyword evidence="3" id="KW-1003">Cell membrane</keyword>
<accession>A0A2M6XE16</accession>
<dbReference type="InterPro" id="IPR027417">
    <property type="entry name" value="P-loop_NTPase"/>
</dbReference>
<dbReference type="GO" id="GO:0043215">
    <property type="term" value="P:daunorubicin transport"/>
    <property type="evidence" value="ECO:0007669"/>
    <property type="project" value="InterPro"/>
</dbReference>
<comment type="subcellular location">
    <subcellularLocation>
        <location evidence="1">Cell membrane</location>
        <topology evidence="1">Peripheral membrane protein</topology>
        <orientation evidence="1">Cytoplasmic side</orientation>
    </subcellularLocation>
</comment>
<dbReference type="InterPro" id="IPR003593">
    <property type="entry name" value="AAA+_ATPase"/>
</dbReference>
<proteinExistence type="inferred from homology"/>
<name>A0A2M6XE16_9BACT</name>
<keyword evidence="7" id="KW-0472">Membrane</keyword>
<sequence>MENNIIEVKNLTKKFKDLTAVDNISFNVKKGEIFAFLGPNGAGKSTTIKILTTLLPPTNGEIEIDGANPVTQQDKVRHSFGIVFQDPSLDDELTAYENLEFHGVLYKVPNPIRKQRIEELLRFVELWDRRNNLVKVFSGGMKRRLEIARGLLHHPKIFFLDEPTLGLDPQTRNHIWNYISNLNKKENITVFFTTHYMEEADKVAQKVAIIDHGKIIAQGNPAELKAQTKTKTLEEAFLALTGEKIRDEDAGSQDFLRQGRRMWHR</sequence>
<reference evidence="11" key="1">
    <citation type="submission" date="2017-09" db="EMBL/GenBank/DDBJ databases">
        <title>Depth-based differentiation of microbial function through sediment-hosted aquifers and enrichment of novel symbionts in the deep terrestrial subsurface.</title>
        <authorList>
            <person name="Probst A.J."/>
            <person name="Ladd B."/>
            <person name="Jarett J.K."/>
            <person name="Geller-Mcgrath D.E."/>
            <person name="Sieber C.M.K."/>
            <person name="Emerson J.B."/>
            <person name="Anantharaman K."/>
            <person name="Thomas B.C."/>
            <person name="Malmstrom R."/>
            <person name="Stieglmeier M."/>
            <person name="Klingl A."/>
            <person name="Woyke T."/>
            <person name="Ryan C.M."/>
            <person name="Banfield J.F."/>
        </authorList>
    </citation>
    <scope>NUCLEOTIDE SEQUENCE [LARGE SCALE GENOMIC DNA]</scope>
</reference>
<keyword evidence="4" id="KW-0547">Nucleotide-binding</keyword>
<evidence type="ECO:0000256" key="7">
    <source>
        <dbReference type="ARBA" id="ARBA00023136"/>
    </source>
</evidence>
<dbReference type="GO" id="GO:0016887">
    <property type="term" value="F:ATP hydrolysis activity"/>
    <property type="evidence" value="ECO:0007669"/>
    <property type="project" value="InterPro"/>
</dbReference>
<dbReference type="GO" id="GO:0005886">
    <property type="term" value="C:plasma membrane"/>
    <property type="evidence" value="ECO:0007669"/>
    <property type="project" value="UniProtKB-SubCell"/>
</dbReference>
<dbReference type="FunFam" id="3.40.50.300:FF:000589">
    <property type="entry name" value="ABC transporter, ATP-binding subunit"/>
    <property type="match status" value="1"/>
</dbReference>
<dbReference type="PANTHER" id="PTHR43582">
    <property type="entry name" value="LINEARMYCIN RESISTANCE ATP-BINDING PROTEIN LNRL"/>
    <property type="match status" value="1"/>
</dbReference>
<evidence type="ECO:0000256" key="1">
    <source>
        <dbReference type="ARBA" id="ARBA00004413"/>
    </source>
</evidence>
<dbReference type="EMBL" id="PEYO01000004">
    <property type="protein sequence ID" value="PIU03904.1"/>
    <property type="molecule type" value="Genomic_DNA"/>
</dbReference>
<organism evidence="10 11">
    <name type="scientific">Candidatus Shapirobacteria bacterium CG08_land_8_20_14_0_20_39_18</name>
    <dbReference type="NCBI Taxonomy" id="1974883"/>
    <lineage>
        <taxon>Bacteria</taxon>
        <taxon>Candidatus Shapironibacteriota</taxon>
    </lineage>
</organism>
<comment type="caution">
    <text evidence="10">The sequence shown here is derived from an EMBL/GenBank/DDBJ whole genome shotgun (WGS) entry which is preliminary data.</text>
</comment>
<feature type="domain" description="ABC transporter" evidence="9">
    <location>
        <begin position="6"/>
        <end position="237"/>
    </location>
</feature>
<dbReference type="PROSITE" id="PS00211">
    <property type="entry name" value="ABC_TRANSPORTER_1"/>
    <property type="match status" value="1"/>
</dbReference>
<protein>
    <submittedName>
        <fullName evidence="10">Multidrug ABC transporter ATP-binding protein</fullName>
    </submittedName>
</protein>
<dbReference type="InterPro" id="IPR005894">
    <property type="entry name" value="DrrA"/>
</dbReference>
<evidence type="ECO:0000256" key="3">
    <source>
        <dbReference type="ARBA" id="ARBA00022475"/>
    </source>
</evidence>
<dbReference type="PANTHER" id="PTHR43582:SF4">
    <property type="entry name" value="ANTIBIOTIC RESISTANCE ABC TRANSPORTER ATP-BINDING PROTEIN"/>
    <property type="match status" value="1"/>
</dbReference>